<dbReference type="AlphaFoldDB" id="A0A1I7XFH9"/>
<protein>
    <submittedName>
        <fullName evidence="2">C2 tensin-type domain-containing protein</fullName>
    </submittedName>
</protein>
<keyword evidence="1" id="KW-1185">Reference proteome</keyword>
<accession>A0A1I7XFH9</accession>
<evidence type="ECO:0000313" key="2">
    <source>
        <dbReference type="WBParaSite" id="Hba_16276"/>
    </source>
</evidence>
<dbReference type="WBParaSite" id="Hba_16276">
    <property type="protein sequence ID" value="Hba_16276"/>
    <property type="gene ID" value="Hba_16276"/>
</dbReference>
<reference evidence="2" key="1">
    <citation type="submission" date="2016-11" db="UniProtKB">
        <authorList>
            <consortium name="WormBaseParasite"/>
        </authorList>
    </citation>
    <scope>IDENTIFICATION</scope>
</reference>
<organism evidence="1 2">
    <name type="scientific">Heterorhabditis bacteriophora</name>
    <name type="common">Entomopathogenic nematode worm</name>
    <dbReference type="NCBI Taxonomy" id="37862"/>
    <lineage>
        <taxon>Eukaryota</taxon>
        <taxon>Metazoa</taxon>
        <taxon>Ecdysozoa</taxon>
        <taxon>Nematoda</taxon>
        <taxon>Chromadorea</taxon>
        <taxon>Rhabditida</taxon>
        <taxon>Rhabditina</taxon>
        <taxon>Rhabditomorpha</taxon>
        <taxon>Strongyloidea</taxon>
        <taxon>Heterorhabditidae</taxon>
        <taxon>Heterorhabditis</taxon>
    </lineage>
</organism>
<proteinExistence type="predicted"/>
<dbReference type="Proteomes" id="UP000095283">
    <property type="component" value="Unplaced"/>
</dbReference>
<sequence>MFTVNMNHMYTGHIAWSKNDTPTSQCTTPDHHSGRNSMNLSEEFIECGDIEDSPTTSSLSSSRSSPCLALPSSPVDDFSCVNFKDGYHLFTFNVPTMDNLSCKRGWREQVCYIKGNVKLRLHTVIKDCILSISFNSSCDRLATVLFSLSSSVPSSNNIVPSSSRSPLWMCATRRALLRSRKNERRRNISIDYRCRTSNSGALLSTICEEPEQDEGILNAINQLNQLNVLPRLHDFRESNYFDNNTQLTQLTIENVGEESIMGQHFNTSEEELCDRLWSLPVVEHDPDNMRALRESLQSFHVTHVKTEEATQ</sequence>
<evidence type="ECO:0000313" key="1">
    <source>
        <dbReference type="Proteomes" id="UP000095283"/>
    </source>
</evidence>
<name>A0A1I7XFH9_HETBA</name>